<dbReference type="InterPro" id="IPR036388">
    <property type="entry name" value="WH-like_DNA-bd_sf"/>
</dbReference>
<dbReference type="RefSeq" id="WP_123932785.1">
    <property type="nucleotide sequence ID" value="NZ_CP033897.1"/>
</dbReference>
<name>A0A3G6IXF0_9CORY</name>
<evidence type="ECO:0000256" key="1">
    <source>
        <dbReference type="ARBA" id="ARBA00022763"/>
    </source>
</evidence>
<dbReference type="InterPro" id="IPR014048">
    <property type="entry name" value="MethylDNA_cys_MeTrfase_DNA-bd"/>
</dbReference>
<dbReference type="Proteomes" id="UP000271587">
    <property type="component" value="Chromosome"/>
</dbReference>
<organism evidence="4 5">
    <name type="scientific">Corynebacterium gerontici</name>
    <dbReference type="NCBI Taxonomy" id="2079234"/>
    <lineage>
        <taxon>Bacteria</taxon>
        <taxon>Bacillati</taxon>
        <taxon>Actinomycetota</taxon>
        <taxon>Actinomycetes</taxon>
        <taxon>Mycobacteriales</taxon>
        <taxon>Corynebacteriaceae</taxon>
        <taxon>Corynebacterium</taxon>
    </lineage>
</organism>
<feature type="region of interest" description="Disordered" evidence="2">
    <location>
        <begin position="82"/>
        <end position="107"/>
    </location>
</feature>
<dbReference type="GO" id="GO:0003908">
    <property type="term" value="F:methylated-DNA-[protein]-cysteine S-methyltransferase activity"/>
    <property type="evidence" value="ECO:0007669"/>
    <property type="project" value="UniProtKB-EC"/>
</dbReference>
<keyword evidence="4" id="KW-0489">Methyltransferase</keyword>
<dbReference type="Pfam" id="PF01035">
    <property type="entry name" value="DNA_binding_1"/>
    <property type="match status" value="1"/>
</dbReference>
<accession>A0A3G6IXF0</accession>
<evidence type="ECO:0000313" key="5">
    <source>
        <dbReference type="Proteomes" id="UP000271587"/>
    </source>
</evidence>
<keyword evidence="1" id="KW-0227">DNA damage</keyword>
<dbReference type="Gene3D" id="1.10.10.10">
    <property type="entry name" value="Winged helix-like DNA-binding domain superfamily/Winged helix DNA-binding domain"/>
    <property type="match status" value="1"/>
</dbReference>
<dbReference type="AlphaFoldDB" id="A0A3G6IXF0"/>
<feature type="compositionally biased region" description="Basic residues" evidence="2">
    <location>
        <begin position="90"/>
        <end position="99"/>
    </location>
</feature>
<dbReference type="OrthoDB" id="9132167at2"/>
<dbReference type="InterPro" id="IPR036217">
    <property type="entry name" value="MethylDNA_cys_MeTrfase_DNAb"/>
</dbReference>
<evidence type="ECO:0000259" key="3">
    <source>
        <dbReference type="Pfam" id="PF01035"/>
    </source>
</evidence>
<evidence type="ECO:0000256" key="2">
    <source>
        <dbReference type="SAM" id="MobiDB-lite"/>
    </source>
</evidence>
<gene>
    <name evidence="4" type="primary">ogt2</name>
    <name evidence="4" type="ORF">CGERO_00555</name>
</gene>
<keyword evidence="4" id="KW-0808">Transferase</keyword>
<protein>
    <submittedName>
        <fullName evidence="4">Methylated-DNA--protein-cysteine methyltransferase</fullName>
        <ecNumber evidence="4">2.1.1.63</ecNumber>
    </submittedName>
</protein>
<dbReference type="KEGG" id="cgk:CGERO_00555"/>
<dbReference type="GO" id="GO:0006281">
    <property type="term" value="P:DNA repair"/>
    <property type="evidence" value="ECO:0007669"/>
    <property type="project" value="InterPro"/>
</dbReference>
<dbReference type="CDD" id="cd06445">
    <property type="entry name" value="ATase"/>
    <property type="match status" value="1"/>
</dbReference>
<dbReference type="SUPFAM" id="SSF46767">
    <property type="entry name" value="Methylated DNA-protein cysteine methyltransferase, C-terminal domain"/>
    <property type="match status" value="1"/>
</dbReference>
<feature type="domain" description="Methylated-DNA-[protein]-cysteine S-methyltransferase DNA binding" evidence="3">
    <location>
        <begin position="13"/>
        <end position="69"/>
    </location>
</feature>
<dbReference type="PANTHER" id="PTHR42942:SF1">
    <property type="entry name" value="ALKYLTRANSFERASE-LIKE PROTEIN 1"/>
    <property type="match status" value="1"/>
</dbReference>
<dbReference type="EMBL" id="CP033897">
    <property type="protein sequence ID" value="AZA10449.1"/>
    <property type="molecule type" value="Genomic_DNA"/>
</dbReference>
<evidence type="ECO:0000313" key="4">
    <source>
        <dbReference type="EMBL" id="AZA10449.1"/>
    </source>
</evidence>
<dbReference type="EC" id="2.1.1.63" evidence="4"/>
<dbReference type="InterPro" id="IPR052520">
    <property type="entry name" value="ATL_DNA_repair"/>
</dbReference>
<proteinExistence type="predicted"/>
<dbReference type="PANTHER" id="PTHR42942">
    <property type="entry name" value="6-O-METHYLGUANINE DNA METHYLTRANSFERASE"/>
    <property type="match status" value="1"/>
</dbReference>
<keyword evidence="5" id="KW-1185">Reference proteome</keyword>
<sequence length="107" mass="11716">MSSSQPFELSDTEEAVLQAVDAIPAGQVRSYGEIAEQVGCDPRWVGAIMARLGAGTNWWRVVRADGTSAVAERARTHWNAEAIPNDGRRVSPKILRRRAHAPEPPLE</sequence>
<reference evidence="4 5" key="1">
    <citation type="submission" date="2018-11" db="EMBL/GenBank/DDBJ databases">
        <authorList>
            <person name="Kleinhagauer T."/>
            <person name="Glaeser S.P."/>
            <person name="Spergser J."/>
            <person name="Ruckert C."/>
            <person name="Kaempfer P."/>
            <person name="Busse H.-J."/>
        </authorList>
    </citation>
    <scope>NUCLEOTIDE SEQUENCE [LARGE SCALE GENOMIC DNA]</scope>
    <source>
        <strain evidence="4 5">W8</strain>
    </source>
</reference>
<dbReference type="GO" id="GO:0032259">
    <property type="term" value="P:methylation"/>
    <property type="evidence" value="ECO:0007669"/>
    <property type="project" value="UniProtKB-KW"/>
</dbReference>